<comment type="similarity">
    <text evidence="2">Belongs to the TRAFAC class myosin-kinesin ATPase superfamily. Kinesin family. KIN-14 subfamily.</text>
</comment>
<keyword evidence="7 12" id="KW-0175">Coiled coil</keyword>
<sequence length="566" mass="61717">MEPQRSPLLEVRGNIQLKRPPVKAPSRLPLPGTRFKRGPDQMEDALEPEKKRTRGLDTVTKIATSRPRAPALTTVPQTQGQTTAPKVPKKTGPRCSTAVATALKNQKPGPAAPAQKPGAAAPVLGGRKPTKRPAWDLKGQLCDLNAELKCCRERTQTLDQENQQLQDQLREAQQQAKSLRAECRTLEGELARAQAQAEQGQQELGNLRARVLELEEQLGTQQGLVQELQKEQLGLQEERRGLAARLEEQEGTLSGAPAPPTRHDFSFDRVFPPGSGQDEVFEEIAMLVQSALDGYPVCIFAYGQTGSGKTFTMEGGPRGDPQVEGLIPRALRHLFSVAQELGSQGWTYSFVASYVEIYNETVRDLLATGTRKGQGGECEIRRAGPGSEELTVTNARYVPVSCEKEVEALLHLAHQNRAVARTAQNERSSRSHSVFQLQISGEHAGRGLQCGAPLSLVDLAGSERLDPGLTLGPGERERLRETQAINSSLSTLGLVIMALSNKESHVPYRNSKLTYLLQNSLGGSAKMLMFVNISPLEENVSESLNSLRFASKVNQCVIGTAQANRK</sequence>
<dbReference type="SMART" id="SM00129">
    <property type="entry name" value="KISc"/>
    <property type="match status" value="1"/>
</dbReference>
<evidence type="ECO:0000256" key="2">
    <source>
        <dbReference type="ARBA" id="ARBA00010899"/>
    </source>
</evidence>
<accession>A0A6P6I3R4</accession>
<evidence type="ECO:0000259" key="14">
    <source>
        <dbReference type="PROSITE" id="PS50067"/>
    </source>
</evidence>
<evidence type="ECO:0000256" key="6">
    <source>
        <dbReference type="ARBA" id="ARBA00022840"/>
    </source>
</evidence>
<evidence type="ECO:0000256" key="12">
    <source>
        <dbReference type="SAM" id="Coils"/>
    </source>
</evidence>
<comment type="subcellular location">
    <subcellularLocation>
        <location evidence="1">Cytoplasm</location>
        <location evidence="1">Cytoskeleton</location>
    </subcellularLocation>
</comment>
<dbReference type="GeneID" id="112862854"/>
<reference evidence="16" key="1">
    <citation type="submission" date="2025-08" db="UniProtKB">
        <authorList>
            <consortium name="RefSeq"/>
        </authorList>
    </citation>
    <scope>IDENTIFICATION</scope>
    <source>
        <tissue evidence="16">Blood</tissue>
    </source>
</reference>
<dbReference type="SUPFAM" id="SSF52540">
    <property type="entry name" value="P-loop containing nucleoside triphosphate hydrolases"/>
    <property type="match status" value="1"/>
</dbReference>
<keyword evidence="4 11" id="KW-0493">Microtubule</keyword>
<dbReference type="CDD" id="cd01366">
    <property type="entry name" value="KISc_C_terminal"/>
    <property type="match status" value="1"/>
</dbReference>
<feature type="domain" description="Kinesin motor" evidence="14">
    <location>
        <begin position="206"/>
        <end position="556"/>
    </location>
</feature>
<dbReference type="InterPro" id="IPR036961">
    <property type="entry name" value="Kinesin_motor_dom_sf"/>
</dbReference>
<dbReference type="CTD" id="3833"/>
<evidence type="ECO:0000256" key="1">
    <source>
        <dbReference type="ARBA" id="ARBA00004245"/>
    </source>
</evidence>
<keyword evidence="8 10" id="KW-0505">Motor protein</keyword>
<dbReference type="RefSeq" id="XP_025781863.1">
    <property type="nucleotide sequence ID" value="XM_025926078.1"/>
</dbReference>
<dbReference type="FunFam" id="3.40.850.10:FF:000046">
    <property type="entry name" value="Kinesin-like protein"/>
    <property type="match status" value="1"/>
</dbReference>
<dbReference type="PROSITE" id="PS50067">
    <property type="entry name" value="KINESIN_MOTOR_2"/>
    <property type="match status" value="1"/>
</dbReference>
<dbReference type="GO" id="GO:0003777">
    <property type="term" value="F:microtubule motor activity"/>
    <property type="evidence" value="ECO:0007669"/>
    <property type="project" value="InterPro"/>
</dbReference>
<evidence type="ECO:0000256" key="4">
    <source>
        <dbReference type="ARBA" id="ARBA00022701"/>
    </source>
</evidence>
<organism evidence="15 16">
    <name type="scientific">Puma concolor</name>
    <name type="common">Mountain lion</name>
    <name type="synonym">Felis concolor</name>
    <dbReference type="NCBI Taxonomy" id="9696"/>
    <lineage>
        <taxon>Eukaryota</taxon>
        <taxon>Metazoa</taxon>
        <taxon>Chordata</taxon>
        <taxon>Craniata</taxon>
        <taxon>Vertebrata</taxon>
        <taxon>Euteleostomi</taxon>
        <taxon>Mammalia</taxon>
        <taxon>Eutheria</taxon>
        <taxon>Laurasiatheria</taxon>
        <taxon>Carnivora</taxon>
        <taxon>Feliformia</taxon>
        <taxon>Felidae</taxon>
        <taxon>Felinae</taxon>
        <taxon>Puma</taxon>
    </lineage>
</organism>
<feature type="binding site" evidence="10">
    <location>
        <begin position="303"/>
        <end position="310"/>
    </location>
    <ligand>
        <name>ATP</name>
        <dbReference type="ChEBI" id="CHEBI:30616"/>
    </ligand>
</feature>
<dbReference type="Pfam" id="PF00225">
    <property type="entry name" value="Kinesin"/>
    <property type="match status" value="1"/>
</dbReference>
<name>A0A6P6I3R4_PUMCO</name>
<gene>
    <name evidence="16" type="primary">KIFC1</name>
</gene>
<evidence type="ECO:0000256" key="7">
    <source>
        <dbReference type="ARBA" id="ARBA00023054"/>
    </source>
</evidence>
<dbReference type="GO" id="GO:0005874">
    <property type="term" value="C:microtubule"/>
    <property type="evidence" value="ECO:0007669"/>
    <property type="project" value="UniProtKB-KW"/>
</dbReference>
<evidence type="ECO:0000256" key="9">
    <source>
        <dbReference type="ARBA" id="ARBA00023212"/>
    </source>
</evidence>
<dbReference type="Proteomes" id="UP000515131">
    <property type="component" value="Unplaced"/>
</dbReference>
<dbReference type="GO" id="GO:0007018">
    <property type="term" value="P:microtubule-based movement"/>
    <property type="evidence" value="ECO:0007669"/>
    <property type="project" value="InterPro"/>
</dbReference>
<dbReference type="InterPro" id="IPR019821">
    <property type="entry name" value="Kinesin_motor_CS"/>
</dbReference>
<keyword evidence="5 10" id="KW-0547">Nucleotide-binding</keyword>
<feature type="coiled-coil region" evidence="12">
    <location>
        <begin position="148"/>
        <end position="245"/>
    </location>
</feature>
<evidence type="ECO:0000256" key="8">
    <source>
        <dbReference type="ARBA" id="ARBA00023175"/>
    </source>
</evidence>
<evidence type="ECO:0000313" key="15">
    <source>
        <dbReference type="Proteomes" id="UP000515131"/>
    </source>
</evidence>
<evidence type="ECO:0000256" key="13">
    <source>
        <dbReference type="SAM" id="MobiDB-lite"/>
    </source>
</evidence>
<feature type="region of interest" description="Disordered" evidence="13">
    <location>
        <begin position="105"/>
        <end position="134"/>
    </location>
</feature>
<feature type="compositionally biased region" description="Low complexity" evidence="13">
    <location>
        <begin position="106"/>
        <end position="122"/>
    </location>
</feature>
<dbReference type="GO" id="GO:0008017">
    <property type="term" value="F:microtubule binding"/>
    <property type="evidence" value="ECO:0007669"/>
    <property type="project" value="InterPro"/>
</dbReference>
<keyword evidence="15" id="KW-1185">Reference proteome</keyword>
<feature type="compositionally biased region" description="Polar residues" evidence="13">
    <location>
        <begin position="74"/>
        <end position="84"/>
    </location>
</feature>
<dbReference type="InterPro" id="IPR001752">
    <property type="entry name" value="Kinesin_motor_dom"/>
</dbReference>
<dbReference type="KEGG" id="pcoo:112862854"/>
<keyword evidence="6 10" id="KW-0067">ATP-binding</keyword>
<protein>
    <recommendedName>
        <fullName evidence="11">Kinesin-like protein</fullName>
    </recommendedName>
</protein>
<evidence type="ECO:0000313" key="16">
    <source>
        <dbReference type="RefSeq" id="XP_025781863.1"/>
    </source>
</evidence>
<evidence type="ECO:0000256" key="10">
    <source>
        <dbReference type="PROSITE-ProRule" id="PRU00283"/>
    </source>
</evidence>
<dbReference type="GO" id="GO:0005524">
    <property type="term" value="F:ATP binding"/>
    <property type="evidence" value="ECO:0007669"/>
    <property type="project" value="UniProtKB-UniRule"/>
</dbReference>
<dbReference type="InterPro" id="IPR027640">
    <property type="entry name" value="Kinesin-like_fam"/>
</dbReference>
<dbReference type="PANTHER" id="PTHR47972:SF45">
    <property type="entry name" value="PROTEIN CLARET SEGREGATIONAL"/>
    <property type="match status" value="1"/>
</dbReference>
<dbReference type="Gene3D" id="3.40.850.10">
    <property type="entry name" value="Kinesin motor domain"/>
    <property type="match status" value="1"/>
</dbReference>
<dbReference type="PANTHER" id="PTHR47972">
    <property type="entry name" value="KINESIN-LIKE PROTEIN KLP-3"/>
    <property type="match status" value="1"/>
</dbReference>
<evidence type="ECO:0000256" key="5">
    <source>
        <dbReference type="ARBA" id="ARBA00022741"/>
    </source>
</evidence>
<dbReference type="PROSITE" id="PS00411">
    <property type="entry name" value="KINESIN_MOTOR_1"/>
    <property type="match status" value="1"/>
</dbReference>
<proteinExistence type="inferred from homology"/>
<feature type="region of interest" description="Disordered" evidence="13">
    <location>
        <begin position="19"/>
        <end position="93"/>
    </location>
</feature>
<evidence type="ECO:0000256" key="11">
    <source>
        <dbReference type="RuleBase" id="RU000394"/>
    </source>
</evidence>
<keyword evidence="9" id="KW-0206">Cytoskeleton</keyword>
<keyword evidence="3" id="KW-0963">Cytoplasm</keyword>
<evidence type="ECO:0000256" key="3">
    <source>
        <dbReference type="ARBA" id="ARBA00022490"/>
    </source>
</evidence>
<dbReference type="PRINTS" id="PR00380">
    <property type="entry name" value="KINESINHEAVY"/>
</dbReference>
<dbReference type="AlphaFoldDB" id="A0A6P6I3R4"/>
<dbReference type="InterPro" id="IPR027417">
    <property type="entry name" value="P-loop_NTPase"/>
</dbReference>